<dbReference type="AlphaFoldDB" id="A0AAE0KSX6"/>
<comment type="caution">
    <text evidence="1">The sequence shown here is derived from an EMBL/GenBank/DDBJ whole genome shotgun (WGS) entry which is preliminary data.</text>
</comment>
<dbReference type="Proteomes" id="UP001190700">
    <property type="component" value="Unassembled WGS sequence"/>
</dbReference>
<evidence type="ECO:0000313" key="2">
    <source>
        <dbReference type="Proteomes" id="UP001190700"/>
    </source>
</evidence>
<evidence type="ECO:0000313" key="1">
    <source>
        <dbReference type="EMBL" id="KAK3259249.1"/>
    </source>
</evidence>
<organism evidence="1 2">
    <name type="scientific">Cymbomonas tetramitiformis</name>
    <dbReference type="NCBI Taxonomy" id="36881"/>
    <lineage>
        <taxon>Eukaryota</taxon>
        <taxon>Viridiplantae</taxon>
        <taxon>Chlorophyta</taxon>
        <taxon>Pyramimonadophyceae</taxon>
        <taxon>Pyramimonadales</taxon>
        <taxon>Pyramimonadaceae</taxon>
        <taxon>Cymbomonas</taxon>
    </lineage>
</organism>
<protein>
    <submittedName>
        <fullName evidence="1">Uncharacterized protein</fullName>
    </submittedName>
</protein>
<name>A0AAE0KSX6_9CHLO</name>
<accession>A0AAE0KSX6</accession>
<proteinExistence type="predicted"/>
<gene>
    <name evidence="1" type="ORF">CYMTET_31747</name>
</gene>
<sequence length="127" mass="14395">MEATTKLALQTLKSLSGEFVLSEQEFKTEKRKLFGKEGHSYVISPDLISKLRELKSFFDDEILDREEFDSQKRRCLDKTVRVPVSIDTEILEDTTTTKPSPPASETDRAAELSSAVLLIYLAILAER</sequence>
<reference evidence="1 2" key="1">
    <citation type="journal article" date="2015" name="Genome Biol. Evol.">
        <title>Comparative Genomics of a Bacterivorous Green Alga Reveals Evolutionary Causalities and Consequences of Phago-Mixotrophic Mode of Nutrition.</title>
        <authorList>
            <person name="Burns J.A."/>
            <person name="Paasch A."/>
            <person name="Narechania A."/>
            <person name="Kim E."/>
        </authorList>
    </citation>
    <scope>NUCLEOTIDE SEQUENCE [LARGE SCALE GENOMIC DNA]</scope>
    <source>
        <strain evidence="1 2">PLY_AMNH</strain>
    </source>
</reference>
<dbReference type="EMBL" id="LGRX02018915">
    <property type="protein sequence ID" value="KAK3259249.1"/>
    <property type="molecule type" value="Genomic_DNA"/>
</dbReference>
<keyword evidence="2" id="KW-1185">Reference proteome</keyword>